<dbReference type="InterPro" id="IPR009006">
    <property type="entry name" value="Ala_racemase/Decarboxylase_C"/>
</dbReference>
<evidence type="ECO:0000256" key="2">
    <source>
        <dbReference type="ARBA" id="ARBA00022898"/>
    </source>
</evidence>
<name>A0ABU2ZVB0_9ALTE</name>
<sequence length="372" mass="41070">MSRPTSAFIDLSALKENLKMLSELHQKNADGSQSVGAKTPKIIAVVKANAYGNGAIEVAQAIESRVDLLAIAFAHEALELREAGITKPILVLQGPHQLVDLSLTFSHNLYWMLHTDWQAEALSAFFAEQNKSSQTWFKFDTGMHRLGFGLDDFDRVQHTYKSLWQANTVVCSHLACADEVIQQHAQQQIDKFLQNVEDSDYPRCIANSATHVRFTNARQDYVRLGIAMYGSTPFTAEDSPITLAPVMHFESQIIALRTIPKGDAVGYGATWQAKRESVIATVALGYADGYPRHAPTGTPAYCNGQTIPLVGRVSMDMLTFDVTDLTAVAIGDTVQLWGDKMPINQVADHVGTIGYELMTRVSARVPRVYKKK</sequence>
<comment type="caution">
    <text evidence="6">The sequence shown here is derived from an EMBL/GenBank/DDBJ whole genome shotgun (WGS) entry which is preliminary data.</text>
</comment>
<dbReference type="EMBL" id="JAVRHX010000003">
    <property type="protein sequence ID" value="MDT0595357.1"/>
    <property type="molecule type" value="Genomic_DNA"/>
</dbReference>
<evidence type="ECO:0000256" key="4">
    <source>
        <dbReference type="HAMAP-Rule" id="MF_01201"/>
    </source>
</evidence>
<dbReference type="RefSeq" id="WP_311368874.1">
    <property type="nucleotide sequence ID" value="NZ_JAVRHX010000003.1"/>
</dbReference>
<dbReference type="SMART" id="SM01005">
    <property type="entry name" value="Ala_racemase_C"/>
    <property type="match status" value="1"/>
</dbReference>
<comment type="pathway">
    <text evidence="4">Amino-acid biosynthesis; D-alanine biosynthesis; D-alanine from L-alanine: step 1/1.</text>
</comment>
<feature type="binding site" evidence="4">
    <location>
        <position position="315"/>
    </location>
    <ligand>
        <name>substrate</name>
    </ligand>
</feature>
<dbReference type="HAMAP" id="MF_01201">
    <property type="entry name" value="Ala_racemase"/>
    <property type="match status" value="1"/>
</dbReference>
<dbReference type="InterPro" id="IPR020622">
    <property type="entry name" value="Ala_racemase_pyridoxalP-BS"/>
</dbReference>
<keyword evidence="3 4" id="KW-0413">Isomerase</keyword>
<dbReference type="PRINTS" id="PR00992">
    <property type="entry name" value="ALARACEMASE"/>
</dbReference>
<evidence type="ECO:0000313" key="7">
    <source>
        <dbReference type="Proteomes" id="UP001253545"/>
    </source>
</evidence>
<dbReference type="SUPFAM" id="SSF50621">
    <property type="entry name" value="Alanine racemase C-terminal domain-like"/>
    <property type="match status" value="1"/>
</dbReference>
<dbReference type="Proteomes" id="UP001253545">
    <property type="component" value="Unassembled WGS sequence"/>
</dbReference>
<dbReference type="Pfam" id="PF00842">
    <property type="entry name" value="Ala_racemase_C"/>
    <property type="match status" value="1"/>
</dbReference>
<organism evidence="6 7">
    <name type="scientific">Glaciecola petra</name>
    <dbReference type="NCBI Taxonomy" id="3075602"/>
    <lineage>
        <taxon>Bacteria</taxon>
        <taxon>Pseudomonadati</taxon>
        <taxon>Pseudomonadota</taxon>
        <taxon>Gammaproteobacteria</taxon>
        <taxon>Alteromonadales</taxon>
        <taxon>Alteromonadaceae</taxon>
        <taxon>Glaciecola</taxon>
    </lineage>
</organism>
<dbReference type="InterPro" id="IPR029066">
    <property type="entry name" value="PLP-binding_barrel"/>
</dbReference>
<evidence type="ECO:0000256" key="3">
    <source>
        <dbReference type="ARBA" id="ARBA00023235"/>
    </source>
</evidence>
<comment type="catalytic activity">
    <reaction evidence="4">
        <text>L-alanine = D-alanine</text>
        <dbReference type="Rhea" id="RHEA:20249"/>
        <dbReference type="ChEBI" id="CHEBI:57416"/>
        <dbReference type="ChEBI" id="CHEBI:57972"/>
        <dbReference type="EC" id="5.1.1.1"/>
    </reaction>
</comment>
<keyword evidence="7" id="KW-1185">Reference proteome</keyword>
<dbReference type="SUPFAM" id="SSF51419">
    <property type="entry name" value="PLP-binding barrel"/>
    <property type="match status" value="1"/>
</dbReference>
<dbReference type="Pfam" id="PF01168">
    <property type="entry name" value="Ala_racemase_N"/>
    <property type="match status" value="1"/>
</dbReference>
<reference evidence="6 7" key="1">
    <citation type="submission" date="2023-09" db="EMBL/GenBank/DDBJ databases">
        <authorList>
            <person name="Rey-Velasco X."/>
        </authorList>
    </citation>
    <scope>NUCLEOTIDE SEQUENCE [LARGE SCALE GENOMIC DNA]</scope>
    <source>
        <strain evidence="6 7">P117</strain>
    </source>
</reference>
<dbReference type="PANTHER" id="PTHR30511">
    <property type="entry name" value="ALANINE RACEMASE"/>
    <property type="match status" value="1"/>
</dbReference>
<comment type="function">
    <text evidence="4">Catalyzes the interconversion of L-alanine and D-alanine. May also act on other amino acids.</text>
</comment>
<dbReference type="InterPro" id="IPR011079">
    <property type="entry name" value="Ala_racemase_C"/>
</dbReference>
<dbReference type="Gene3D" id="3.20.20.10">
    <property type="entry name" value="Alanine racemase"/>
    <property type="match status" value="1"/>
</dbReference>
<dbReference type="NCBIfam" id="TIGR00492">
    <property type="entry name" value="alr"/>
    <property type="match status" value="1"/>
</dbReference>
<dbReference type="GO" id="GO:0008784">
    <property type="term" value="F:alanine racemase activity"/>
    <property type="evidence" value="ECO:0007669"/>
    <property type="project" value="UniProtKB-EC"/>
</dbReference>
<feature type="binding site" evidence="4">
    <location>
        <position position="145"/>
    </location>
    <ligand>
        <name>substrate</name>
    </ligand>
</feature>
<protein>
    <recommendedName>
        <fullName evidence="4">Alanine racemase</fullName>
        <ecNumber evidence="4">5.1.1.1</ecNumber>
    </recommendedName>
</protein>
<feature type="modified residue" description="N6-(pyridoxal phosphate)lysine" evidence="4">
    <location>
        <position position="47"/>
    </location>
</feature>
<feature type="active site" description="Proton acceptor; specific for L-alanine" evidence="4">
    <location>
        <position position="267"/>
    </location>
</feature>
<comment type="similarity">
    <text evidence="4">Belongs to the alanine racemase family.</text>
</comment>
<evidence type="ECO:0000256" key="1">
    <source>
        <dbReference type="ARBA" id="ARBA00001933"/>
    </source>
</evidence>
<evidence type="ECO:0000259" key="5">
    <source>
        <dbReference type="SMART" id="SM01005"/>
    </source>
</evidence>
<dbReference type="Gene3D" id="2.40.37.10">
    <property type="entry name" value="Lyase, Ornithine Decarboxylase, Chain A, domain 1"/>
    <property type="match status" value="1"/>
</dbReference>
<dbReference type="InterPro" id="IPR000821">
    <property type="entry name" value="Ala_racemase"/>
</dbReference>
<dbReference type="InterPro" id="IPR001608">
    <property type="entry name" value="Ala_racemase_N"/>
</dbReference>
<feature type="active site" description="Proton acceptor; specific for D-alanine" evidence="4">
    <location>
        <position position="47"/>
    </location>
</feature>
<accession>A0ABU2ZVB0</accession>
<evidence type="ECO:0000313" key="6">
    <source>
        <dbReference type="EMBL" id="MDT0595357.1"/>
    </source>
</evidence>
<keyword evidence="2 4" id="KW-0663">Pyridoxal phosphate</keyword>
<dbReference type="EC" id="5.1.1.1" evidence="4"/>
<dbReference type="PANTHER" id="PTHR30511:SF0">
    <property type="entry name" value="ALANINE RACEMASE, CATABOLIC-RELATED"/>
    <property type="match status" value="1"/>
</dbReference>
<gene>
    <name evidence="6" type="primary">alr</name>
    <name evidence="6" type="ORF">RM552_10915</name>
</gene>
<feature type="domain" description="Alanine racemase C-terminal" evidence="5">
    <location>
        <begin position="246"/>
        <end position="370"/>
    </location>
</feature>
<proteinExistence type="inferred from homology"/>
<dbReference type="PROSITE" id="PS00395">
    <property type="entry name" value="ALANINE_RACEMASE"/>
    <property type="match status" value="1"/>
</dbReference>
<comment type="cofactor">
    <cofactor evidence="1 4">
        <name>pyridoxal 5'-phosphate</name>
        <dbReference type="ChEBI" id="CHEBI:597326"/>
    </cofactor>
</comment>